<dbReference type="GO" id="GO:0003677">
    <property type="term" value="F:DNA binding"/>
    <property type="evidence" value="ECO:0007669"/>
    <property type="project" value="UniProtKB-UniRule"/>
</dbReference>
<sequence length="948" mass="104393">MPNVIAVRGARQHNLRDLSVDIPRGQFVVITGLSGSGKSSLAFDTIYAEGQRRYVESMSAYARQFLEQMEKPDVDAIEGLSPAIAIEQKTVSRNPRSTVATVTELYDYFRVLFARVGLPHCYQCGQPIRAQTVPQIVDRIVQFPEGTRFLVLAPIVRQRKGEFRREIEQIRQQGFMRVRLDGEVYTLDELPSIHARRNHTIEIVVDRLVRRGDITSRLTDSVETALQHTEGLLGVQIVDGEEYVFSERFACPDCGISYAEIAPRLFSFNSPQGACPACDGLGADLEFDPDLVVADPRASVLDGAVPAWGRRPPALIQTLLQGVAAQYEFDIQQPFESLSDDHQQLILYGTNGKPVRLAYAMQGRTHTYEQPYDGIVPNLQQRYRETESSGVREELERYMRPRQCTTCQGVRLRPEALAVKLEDHSISGVTAMSIESAHAFFAGLKLTAFEREIASNVLDEIRARLHFLKSVGLGYLTLGRAAGTLSGGEGQRIRLATQIGSGLVGVLYILDEPSIGLHQCDNERLLESLLRLRDLGNTVLVVEHDRDTILAADYVLDIGPGAGEQGGHLVAAGTPQEIVSHPESLTGQYLSGVKQIEVPPERRQPDGRCLRLLQARANNLKHLDVVFPLGLLICVTGVSGSGKSTLILDTLAKALARRLQRARSLPGAHDALEGTEHLDKVIHIDQAPIGRTPRSNPATYTGMFDTIRGLFAQVPEARVRGYKPGRFSFNTKGGRCESCQGHGTLKIEMHFLSDVYVRCDVCRGQRFNRDTLEIHYRGKHIADILDLTVDEALDVFANVPVLRQKLTTLQDVGLGYMRLGQPATTLSGGEAQRVKLSRELSRRSTGRTIYILDEPTTGLHFADVQKLLDVLQRLVEGGNTVIVIEHNLDVIKTADHLIDLGPEGGEGGGEIVAAGTPEAVADVDASRTGQFLREVLQYGDTAASATPH</sequence>
<dbReference type="Gene3D" id="1.10.8.280">
    <property type="entry name" value="ABC transporter ATPase domain-like"/>
    <property type="match status" value="1"/>
</dbReference>
<evidence type="ECO:0000256" key="4">
    <source>
        <dbReference type="ARBA" id="ARBA00022737"/>
    </source>
</evidence>
<evidence type="ECO:0000256" key="7">
    <source>
        <dbReference type="ARBA" id="ARBA00022769"/>
    </source>
</evidence>
<dbReference type="SMART" id="SM00382">
    <property type="entry name" value="AAA"/>
    <property type="match status" value="2"/>
</dbReference>
<gene>
    <name evidence="17 19" type="primary">uvrA</name>
    <name evidence="19" type="ORF">ETSY2_27880</name>
</gene>
<comment type="function">
    <text evidence="17">The UvrABC repair system catalyzes the recognition and processing of DNA lesions. UvrA is an ATPase and a DNA-binding protein. A damage recognition complex composed of 2 UvrA and 2 UvrB subunits scans DNA for abnormalities. When the presence of a lesion has been verified by UvrB, the UvrA molecules dissociate.</text>
</comment>
<evidence type="ECO:0000256" key="6">
    <source>
        <dbReference type="ARBA" id="ARBA00022763"/>
    </source>
</evidence>
<dbReference type="PROSITE" id="PS00211">
    <property type="entry name" value="ABC_TRANSPORTER_1"/>
    <property type="match status" value="1"/>
</dbReference>
<dbReference type="InterPro" id="IPR017871">
    <property type="entry name" value="ABC_transporter-like_CS"/>
</dbReference>
<comment type="similarity">
    <text evidence="14 17">Belongs to the ABC transporter superfamily. UvrA family.</text>
</comment>
<dbReference type="InterPro" id="IPR041552">
    <property type="entry name" value="UvrA_DNA-bd"/>
</dbReference>
<evidence type="ECO:0000256" key="13">
    <source>
        <dbReference type="ARBA" id="ARBA00023204"/>
    </source>
</evidence>
<evidence type="ECO:0000256" key="17">
    <source>
        <dbReference type="HAMAP-Rule" id="MF_00205"/>
    </source>
</evidence>
<protein>
    <recommendedName>
        <fullName evidence="15 17">UvrABC system protein A</fullName>
        <shortName evidence="17">UvrA protein</shortName>
    </recommendedName>
    <alternativeName>
        <fullName evidence="16 17">Excinuclease ABC subunit A</fullName>
    </alternativeName>
</protein>
<comment type="caution">
    <text evidence="19">The sequence shown here is derived from an EMBL/GenBank/DDBJ whole genome shotgun (WGS) entry which is preliminary data.</text>
</comment>
<evidence type="ECO:0000256" key="14">
    <source>
        <dbReference type="ARBA" id="ARBA00038000"/>
    </source>
</evidence>
<dbReference type="HAMAP" id="MF_00205">
    <property type="entry name" value="UvrA"/>
    <property type="match status" value="1"/>
</dbReference>
<dbReference type="Gene3D" id="1.20.1580.10">
    <property type="entry name" value="ABC transporter ATPase like domain"/>
    <property type="match status" value="2"/>
</dbReference>
<evidence type="ECO:0000256" key="9">
    <source>
        <dbReference type="ARBA" id="ARBA00022833"/>
    </source>
</evidence>
<evidence type="ECO:0000256" key="15">
    <source>
        <dbReference type="ARBA" id="ARBA00039316"/>
    </source>
</evidence>
<dbReference type="Gene3D" id="3.30.1490.20">
    <property type="entry name" value="ATP-grasp fold, A domain"/>
    <property type="match status" value="1"/>
</dbReference>
<dbReference type="InterPro" id="IPR004602">
    <property type="entry name" value="UvrA"/>
</dbReference>
<keyword evidence="3 17" id="KW-0479">Metal-binding</keyword>
<dbReference type="InterPro" id="IPR003439">
    <property type="entry name" value="ABC_transporter-like_ATP-bd"/>
</dbReference>
<feature type="domain" description="ABC transporter" evidence="18">
    <location>
        <begin position="593"/>
        <end position="933"/>
    </location>
</feature>
<dbReference type="AlphaFoldDB" id="W4M356"/>
<dbReference type="PATRIC" id="fig|1429439.4.peg.4727"/>
<dbReference type="InterPro" id="IPR027417">
    <property type="entry name" value="P-loop_NTPase"/>
</dbReference>
<evidence type="ECO:0000256" key="11">
    <source>
        <dbReference type="ARBA" id="ARBA00022881"/>
    </source>
</evidence>
<keyword evidence="13 17" id="KW-0234">DNA repair</keyword>
<evidence type="ECO:0000256" key="1">
    <source>
        <dbReference type="ARBA" id="ARBA00004496"/>
    </source>
</evidence>
<dbReference type="InterPro" id="IPR041102">
    <property type="entry name" value="UvrA_inter"/>
</dbReference>
<keyword evidence="9 17" id="KW-0862">Zinc</keyword>
<dbReference type="Gene3D" id="3.40.50.300">
    <property type="entry name" value="P-loop containing nucleotide triphosphate hydrolases"/>
    <property type="match status" value="2"/>
</dbReference>
<dbReference type="Proteomes" id="UP000019140">
    <property type="component" value="Unassembled WGS sequence"/>
</dbReference>
<dbReference type="GO" id="GO:0005737">
    <property type="term" value="C:cytoplasm"/>
    <property type="evidence" value="ECO:0007669"/>
    <property type="project" value="UniProtKB-SubCell"/>
</dbReference>
<dbReference type="CDD" id="cd03271">
    <property type="entry name" value="ABC_UvrA_II"/>
    <property type="match status" value="1"/>
</dbReference>
<dbReference type="Pfam" id="PF17760">
    <property type="entry name" value="UvrA_inter"/>
    <property type="match status" value="1"/>
</dbReference>
<dbReference type="SUPFAM" id="SSF52540">
    <property type="entry name" value="P-loop containing nucleoside triphosphate hydrolases"/>
    <property type="match status" value="2"/>
</dbReference>
<keyword evidence="12 17" id="KW-0238">DNA-binding</keyword>
<evidence type="ECO:0000256" key="10">
    <source>
        <dbReference type="ARBA" id="ARBA00022840"/>
    </source>
</evidence>
<feature type="binding site" evidence="17">
    <location>
        <begin position="32"/>
        <end position="39"/>
    </location>
    <ligand>
        <name>ATP</name>
        <dbReference type="ChEBI" id="CHEBI:30616"/>
    </ligand>
</feature>
<dbReference type="PROSITE" id="PS50893">
    <property type="entry name" value="ABC_TRANSPORTER_2"/>
    <property type="match status" value="1"/>
</dbReference>
<dbReference type="FunFam" id="1.20.1580.10:FF:000002">
    <property type="entry name" value="UvrABC system protein A"/>
    <property type="match status" value="1"/>
</dbReference>
<feature type="binding site" evidence="17">
    <location>
        <begin position="637"/>
        <end position="644"/>
    </location>
    <ligand>
        <name>ATP</name>
        <dbReference type="ChEBI" id="CHEBI:30616"/>
    </ligand>
</feature>
<feature type="zinc finger region" description="C4-type" evidence="17">
    <location>
        <begin position="251"/>
        <end position="278"/>
    </location>
</feature>
<keyword evidence="7 17" id="KW-0228">DNA excision</keyword>
<evidence type="ECO:0000256" key="2">
    <source>
        <dbReference type="ARBA" id="ARBA00022490"/>
    </source>
</evidence>
<dbReference type="NCBIfam" id="TIGR00630">
    <property type="entry name" value="uvra"/>
    <property type="match status" value="1"/>
</dbReference>
<organism evidence="19 20">
    <name type="scientific">Candidatus Entotheonella gemina</name>
    <dbReference type="NCBI Taxonomy" id="1429439"/>
    <lineage>
        <taxon>Bacteria</taxon>
        <taxon>Pseudomonadati</taxon>
        <taxon>Nitrospinota/Tectimicrobiota group</taxon>
        <taxon>Candidatus Tectimicrobiota</taxon>
        <taxon>Candidatus Entotheonellia</taxon>
        <taxon>Candidatus Entotheonellales</taxon>
        <taxon>Candidatus Entotheonellaceae</taxon>
        <taxon>Candidatus Entotheonella</taxon>
    </lineage>
</organism>
<accession>W4M356</accession>
<dbReference type="GO" id="GO:0006289">
    <property type="term" value="P:nucleotide-excision repair"/>
    <property type="evidence" value="ECO:0007669"/>
    <property type="project" value="UniProtKB-UniRule"/>
</dbReference>
<keyword evidence="17" id="KW-0742">SOS response</keyword>
<evidence type="ECO:0000256" key="5">
    <source>
        <dbReference type="ARBA" id="ARBA00022741"/>
    </source>
</evidence>
<keyword evidence="2 17" id="KW-0963">Cytoplasm</keyword>
<dbReference type="GO" id="GO:0008270">
    <property type="term" value="F:zinc ion binding"/>
    <property type="evidence" value="ECO:0007669"/>
    <property type="project" value="UniProtKB-UniRule"/>
</dbReference>
<dbReference type="GO" id="GO:0009381">
    <property type="term" value="F:excinuclease ABC activity"/>
    <property type="evidence" value="ECO:0007669"/>
    <property type="project" value="UniProtKB-UniRule"/>
</dbReference>
<comment type="subcellular location">
    <subcellularLocation>
        <location evidence="1 17">Cytoplasm</location>
    </subcellularLocation>
</comment>
<evidence type="ECO:0000256" key="16">
    <source>
        <dbReference type="ARBA" id="ARBA00042156"/>
    </source>
</evidence>
<keyword evidence="6 17" id="KW-0227">DNA damage</keyword>
<dbReference type="InterPro" id="IPR003593">
    <property type="entry name" value="AAA+_ATPase"/>
</dbReference>
<reference evidence="19 20" key="1">
    <citation type="journal article" date="2014" name="Nature">
        <title>An environmental bacterial taxon with a large and distinct metabolic repertoire.</title>
        <authorList>
            <person name="Wilson M.C."/>
            <person name="Mori T."/>
            <person name="Ruckert C."/>
            <person name="Uria A.R."/>
            <person name="Helf M.J."/>
            <person name="Takada K."/>
            <person name="Gernert C."/>
            <person name="Steffens U.A."/>
            <person name="Heycke N."/>
            <person name="Schmitt S."/>
            <person name="Rinke C."/>
            <person name="Helfrich E.J."/>
            <person name="Brachmann A.O."/>
            <person name="Gurgui C."/>
            <person name="Wakimoto T."/>
            <person name="Kracht M."/>
            <person name="Crusemann M."/>
            <person name="Hentschel U."/>
            <person name="Abe I."/>
            <person name="Matsunaga S."/>
            <person name="Kalinowski J."/>
            <person name="Takeyama H."/>
            <person name="Piel J."/>
        </authorList>
    </citation>
    <scope>NUCLEOTIDE SEQUENCE [LARGE SCALE GENOMIC DNA]</scope>
    <source>
        <strain evidence="20">TSY2</strain>
    </source>
</reference>
<dbReference type="PANTHER" id="PTHR43152:SF3">
    <property type="entry name" value="UVRABC SYSTEM PROTEIN A"/>
    <property type="match status" value="1"/>
</dbReference>
<evidence type="ECO:0000313" key="20">
    <source>
        <dbReference type="Proteomes" id="UP000019140"/>
    </source>
</evidence>
<dbReference type="InterPro" id="IPR013815">
    <property type="entry name" value="ATP_grasp_subdomain_1"/>
</dbReference>
<evidence type="ECO:0000313" key="19">
    <source>
        <dbReference type="EMBL" id="ETX04608.1"/>
    </source>
</evidence>
<dbReference type="PANTHER" id="PTHR43152">
    <property type="entry name" value="UVRABC SYSTEM PROTEIN A"/>
    <property type="match status" value="1"/>
</dbReference>
<comment type="subunit">
    <text evidence="17">Forms a heterotetramer with UvrB during the search for lesions.</text>
</comment>
<keyword evidence="5 17" id="KW-0547">Nucleotide-binding</keyword>
<dbReference type="GO" id="GO:0016887">
    <property type="term" value="F:ATP hydrolysis activity"/>
    <property type="evidence" value="ECO:0007669"/>
    <property type="project" value="InterPro"/>
</dbReference>
<keyword evidence="20" id="KW-1185">Reference proteome</keyword>
<dbReference type="HOGENOM" id="CLU_001370_0_2_7"/>
<name>W4M356_9BACT</name>
<dbReference type="EMBL" id="AZHX01001180">
    <property type="protein sequence ID" value="ETX04608.1"/>
    <property type="molecule type" value="Genomic_DNA"/>
</dbReference>
<evidence type="ECO:0000259" key="18">
    <source>
        <dbReference type="PROSITE" id="PS50893"/>
    </source>
</evidence>
<dbReference type="GO" id="GO:0005524">
    <property type="term" value="F:ATP binding"/>
    <property type="evidence" value="ECO:0007669"/>
    <property type="project" value="UniProtKB-UniRule"/>
</dbReference>
<feature type="zinc finger region" description="C4-type" evidence="17">
    <location>
        <begin position="736"/>
        <end position="762"/>
    </location>
</feature>
<keyword evidence="8 17" id="KW-0863">Zinc-finger</keyword>
<dbReference type="GO" id="GO:0009380">
    <property type="term" value="C:excinuclease repair complex"/>
    <property type="evidence" value="ECO:0007669"/>
    <property type="project" value="InterPro"/>
</dbReference>
<keyword evidence="11 17" id="KW-0267">Excision nuclease</keyword>
<dbReference type="GO" id="GO:0009432">
    <property type="term" value="P:SOS response"/>
    <property type="evidence" value="ECO:0007669"/>
    <property type="project" value="UniProtKB-UniRule"/>
</dbReference>
<evidence type="ECO:0000256" key="3">
    <source>
        <dbReference type="ARBA" id="ARBA00022723"/>
    </source>
</evidence>
<dbReference type="NCBIfam" id="NF001503">
    <property type="entry name" value="PRK00349.1"/>
    <property type="match status" value="1"/>
</dbReference>
<proteinExistence type="inferred from homology"/>
<keyword evidence="4 17" id="KW-0677">Repeat</keyword>
<evidence type="ECO:0000256" key="8">
    <source>
        <dbReference type="ARBA" id="ARBA00022771"/>
    </source>
</evidence>
<dbReference type="Pfam" id="PF17755">
    <property type="entry name" value="UvrA_DNA-bind"/>
    <property type="match status" value="1"/>
</dbReference>
<evidence type="ECO:0000256" key="12">
    <source>
        <dbReference type="ARBA" id="ARBA00023125"/>
    </source>
</evidence>
<keyword evidence="10 17" id="KW-0067">ATP-binding</keyword>